<evidence type="ECO:0000313" key="2">
    <source>
        <dbReference type="EMBL" id="GLV55370.1"/>
    </source>
</evidence>
<sequence length="228" mass="25811">MLYQTLQQEIVEEAHQQEEIIGVLLTGSVARGDAVEGTDLDLRFILKPGIKREFRSEVRQGVVVEQGYTDEASAQAKLKADAMQVYAYLDGRILYDPQGVLACLKEQAQQRFDGYRLPEQERVKIITWLESSRFKIQLALKAGQQVKAAFVSGTVSWQIIEGLWAANDRPLPPNSSIWPHLKDLTLGPPDVEEQLTQLFCSETPQRIQLTLNLLSWILSQLNDEEHPL</sequence>
<dbReference type="Pfam" id="PF01909">
    <property type="entry name" value="NTP_transf_2"/>
    <property type="match status" value="1"/>
</dbReference>
<organism evidence="2 3">
    <name type="scientific">Dictyobacter halimunensis</name>
    <dbReference type="NCBI Taxonomy" id="3026934"/>
    <lineage>
        <taxon>Bacteria</taxon>
        <taxon>Bacillati</taxon>
        <taxon>Chloroflexota</taxon>
        <taxon>Ktedonobacteria</taxon>
        <taxon>Ktedonobacterales</taxon>
        <taxon>Dictyobacteraceae</taxon>
        <taxon>Dictyobacter</taxon>
    </lineage>
</organism>
<dbReference type="SUPFAM" id="SSF81301">
    <property type="entry name" value="Nucleotidyltransferase"/>
    <property type="match status" value="1"/>
</dbReference>
<dbReference type="InterPro" id="IPR043519">
    <property type="entry name" value="NT_sf"/>
</dbReference>
<dbReference type="CDD" id="cd05403">
    <property type="entry name" value="NT_KNTase_like"/>
    <property type="match status" value="1"/>
</dbReference>
<name>A0ABQ6FP66_9CHLR</name>
<protein>
    <submittedName>
        <fullName evidence="2">DNA polymerase subunit beta</fullName>
    </submittedName>
</protein>
<dbReference type="Gene3D" id="3.30.460.10">
    <property type="entry name" value="Beta Polymerase, domain 2"/>
    <property type="match status" value="1"/>
</dbReference>
<dbReference type="InterPro" id="IPR002934">
    <property type="entry name" value="Polymerase_NTP_transf_dom"/>
</dbReference>
<dbReference type="Proteomes" id="UP001344906">
    <property type="component" value="Unassembled WGS sequence"/>
</dbReference>
<dbReference type="EMBL" id="BSRI01000001">
    <property type="protein sequence ID" value="GLV55370.1"/>
    <property type="molecule type" value="Genomic_DNA"/>
</dbReference>
<accession>A0ABQ6FP66</accession>
<dbReference type="RefSeq" id="WP_338249653.1">
    <property type="nucleotide sequence ID" value="NZ_BSRI01000001.1"/>
</dbReference>
<reference evidence="2 3" key="1">
    <citation type="submission" date="2023-02" db="EMBL/GenBank/DDBJ databases">
        <title>Dictyobacter halimunensis sp. nov., a new member of the class Ktedonobacteria from forest soil in a geothermal area.</title>
        <authorList>
            <person name="Rachmania M.K."/>
            <person name="Ningsih F."/>
            <person name="Sakai Y."/>
            <person name="Yabe S."/>
            <person name="Yokota A."/>
            <person name="Sjamsuridzal W."/>
        </authorList>
    </citation>
    <scope>NUCLEOTIDE SEQUENCE [LARGE SCALE GENOMIC DNA]</scope>
    <source>
        <strain evidence="2 3">S3.2.2.5</strain>
    </source>
</reference>
<gene>
    <name evidence="2" type="ORF">KDH_22170</name>
</gene>
<evidence type="ECO:0000259" key="1">
    <source>
        <dbReference type="Pfam" id="PF01909"/>
    </source>
</evidence>
<evidence type="ECO:0000313" key="3">
    <source>
        <dbReference type="Proteomes" id="UP001344906"/>
    </source>
</evidence>
<proteinExistence type="predicted"/>
<feature type="domain" description="Polymerase nucleotidyl transferase" evidence="1">
    <location>
        <begin position="9"/>
        <end position="60"/>
    </location>
</feature>
<keyword evidence="3" id="KW-1185">Reference proteome</keyword>
<comment type="caution">
    <text evidence="2">The sequence shown here is derived from an EMBL/GenBank/DDBJ whole genome shotgun (WGS) entry which is preliminary data.</text>
</comment>